<dbReference type="RefSeq" id="WP_380021632.1">
    <property type="nucleotide sequence ID" value="NZ_JBHSHD010000010.1"/>
</dbReference>
<evidence type="ECO:0000313" key="1">
    <source>
        <dbReference type="EMBL" id="MFC4821349.1"/>
    </source>
</evidence>
<dbReference type="InterPro" id="IPR014917">
    <property type="entry name" value="DUF1800"/>
</dbReference>
<dbReference type="Pfam" id="PF08811">
    <property type="entry name" value="DUF1800"/>
    <property type="match status" value="1"/>
</dbReference>
<dbReference type="EMBL" id="JBHSHD010000010">
    <property type="protein sequence ID" value="MFC4821349.1"/>
    <property type="molecule type" value="Genomic_DNA"/>
</dbReference>
<reference evidence="2" key="1">
    <citation type="journal article" date="2019" name="Int. J. Syst. Evol. Microbiol.">
        <title>The Global Catalogue of Microorganisms (GCM) 10K type strain sequencing project: providing services to taxonomists for standard genome sequencing and annotation.</title>
        <authorList>
            <consortium name="The Broad Institute Genomics Platform"/>
            <consortium name="The Broad Institute Genome Sequencing Center for Infectious Disease"/>
            <person name="Wu L."/>
            <person name="Ma J."/>
        </authorList>
    </citation>
    <scope>NUCLEOTIDE SEQUENCE [LARGE SCALE GENOMIC DNA]</scope>
    <source>
        <strain evidence="2">CCUG 30340</strain>
    </source>
</reference>
<protein>
    <submittedName>
        <fullName evidence="1">DUF1800 domain-containing protein</fullName>
    </submittedName>
</protein>
<sequence>MTAASVSLASRRRLFTALSAAVGRPRAAMRRSAQSALAAGPVVPFASTPPSPVRWLQKATFGYSARAKTAFDARPGANDDARWQNWVDWQLNPSAIADAACESRLASAGFLTLNKTLPQLWADHHDTGDYATRMLPVAEAECATTIRAVYSERQLFEVLVDFWHDHFSVFGWDYDGAPLFPDLDRGLRTNAFGNFRQMLEQVCRSTTMMYSLDLYASTRAGPNENYARELLELHTLGAEHYFGPTDPLGVPCLDSDIHCEGGFPQGYVDNDVYEAAAALTGWTIKDGNWQFPADDDGTFVYRSEWHDRRNKIFLGRYLPPDQPAMQDGFDVFDRLCAHPNTARHVVRKLCRRLVGDNPPSSLVDSAAALFTAQAGAADQIAQVVRAILVSDAFKNAWGGKVKRPFNSFAGALRALDADFTPTTRDYPDEWPTSDELASRLQQAGHRLFYWPAPNGYPDQASAWSSTGALAMSWKLLTRLTTVRQQVGYDDTYPYVADVVAQTNAAIAAGGRSANAVVGYWCDRILGSRPEPVRGKAVDFLRQNATADEALDLEHNDWAANDLKKHYTQDRLRSTVALILCSPDFFAR</sequence>
<proteinExistence type="predicted"/>
<gene>
    <name evidence="1" type="ORF">ACFO6Q_13525</name>
</gene>
<comment type="caution">
    <text evidence="1">The sequence shown here is derived from an EMBL/GenBank/DDBJ whole genome shotgun (WGS) entry which is preliminary data.</text>
</comment>
<keyword evidence="2" id="KW-1185">Reference proteome</keyword>
<dbReference type="Proteomes" id="UP001595886">
    <property type="component" value="Unassembled WGS sequence"/>
</dbReference>
<evidence type="ECO:0000313" key="2">
    <source>
        <dbReference type="Proteomes" id="UP001595886"/>
    </source>
</evidence>
<name>A0ABV9QY66_9GAMM</name>
<organism evidence="1 2">
    <name type="scientific">Dokdonella ginsengisoli</name>
    <dbReference type="NCBI Taxonomy" id="363846"/>
    <lineage>
        <taxon>Bacteria</taxon>
        <taxon>Pseudomonadati</taxon>
        <taxon>Pseudomonadota</taxon>
        <taxon>Gammaproteobacteria</taxon>
        <taxon>Lysobacterales</taxon>
        <taxon>Rhodanobacteraceae</taxon>
        <taxon>Dokdonella</taxon>
    </lineage>
</organism>
<accession>A0ABV9QY66</accession>